<evidence type="ECO:0000313" key="1">
    <source>
        <dbReference type="EMBL" id="GET36409.1"/>
    </source>
</evidence>
<organism evidence="1 2">
    <name type="scientific">Microseira wollei NIES-4236</name>
    <dbReference type="NCBI Taxonomy" id="2530354"/>
    <lineage>
        <taxon>Bacteria</taxon>
        <taxon>Bacillati</taxon>
        <taxon>Cyanobacteriota</taxon>
        <taxon>Cyanophyceae</taxon>
        <taxon>Oscillatoriophycideae</taxon>
        <taxon>Aerosakkonematales</taxon>
        <taxon>Aerosakkonemataceae</taxon>
        <taxon>Microseira</taxon>
    </lineage>
</organism>
<protein>
    <submittedName>
        <fullName evidence="1">Uncharacterized protein</fullName>
    </submittedName>
</protein>
<dbReference type="EMBL" id="BLAY01000012">
    <property type="protein sequence ID" value="GET36409.1"/>
    <property type="molecule type" value="Genomic_DNA"/>
</dbReference>
<name>A0AAV3X2Y1_9CYAN</name>
<dbReference type="Proteomes" id="UP001050975">
    <property type="component" value="Unassembled WGS sequence"/>
</dbReference>
<gene>
    <name evidence="1" type="ORF">MiSe_11600</name>
</gene>
<accession>A0AAV3X2Y1</accession>
<comment type="caution">
    <text evidence="1">The sequence shown here is derived from an EMBL/GenBank/DDBJ whole genome shotgun (WGS) entry which is preliminary data.</text>
</comment>
<keyword evidence="2" id="KW-1185">Reference proteome</keyword>
<dbReference type="AlphaFoldDB" id="A0AAV3X2Y1"/>
<evidence type="ECO:0000313" key="2">
    <source>
        <dbReference type="Proteomes" id="UP001050975"/>
    </source>
</evidence>
<proteinExistence type="predicted"/>
<sequence length="91" mass="10284">MPETNRIVSNCDSGIAFALRDWGSVDECDRLLLYRMSRTSELAATQTKPAFAGFAVVCVLLRVRSRFYLDSTILNSLKIRRFTVSDDYLVG</sequence>
<reference evidence="1" key="1">
    <citation type="submission" date="2019-10" db="EMBL/GenBank/DDBJ databases">
        <title>Draft genome sequece of Microseira wollei NIES-4236.</title>
        <authorList>
            <person name="Yamaguchi H."/>
            <person name="Suzuki S."/>
            <person name="Kawachi M."/>
        </authorList>
    </citation>
    <scope>NUCLEOTIDE SEQUENCE</scope>
    <source>
        <strain evidence="1">NIES-4236</strain>
    </source>
</reference>